<dbReference type="PANTHER" id="PTHR13847">
    <property type="entry name" value="SARCOSINE DEHYDROGENASE-RELATED"/>
    <property type="match status" value="1"/>
</dbReference>
<dbReference type="Gene3D" id="3.30.9.10">
    <property type="entry name" value="D-Amino Acid Oxidase, subunit A, domain 2"/>
    <property type="match status" value="1"/>
</dbReference>
<dbReference type="AlphaFoldDB" id="A0A928ZUI7"/>
<protein>
    <submittedName>
        <fullName evidence="3">FAD-binding oxidoreductase</fullName>
    </submittedName>
</protein>
<dbReference type="SUPFAM" id="SSF51905">
    <property type="entry name" value="FAD/NAD(P)-binding domain"/>
    <property type="match status" value="1"/>
</dbReference>
<keyword evidence="1" id="KW-0560">Oxidoreductase</keyword>
<dbReference type="GO" id="GO:0005737">
    <property type="term" value="C:cytoplasm"/>
    <property type="evidence" value="ECO:0007669"/>
    <property type="project" value="TreeGrafter"/>
</dbReference>
<keyword evidence="4" id="KW-1185">Reference proteome</keyword>
<dbReference type="PANTHER" id="PTHR13847:SF287">
    <property type="entry name" value="FAD-DEPENDENT OXIDOREDUCTASE DOMAIN-CONTAINING PROTEIN 1"/>
    <property type="match status" value="1"/>
</dbReference>
<comment type="caution">
    <text evidence="3">The sequence shown here is derived from an EMBL/GenBank/DDBJ whole genome shotgun (WGS) entry which is preliminary data.</text>
</comment>
<evidence type="ECO:0000256" key="1">
    <source>
        <dbReference type="ARBA" id="ARBA00023002"/>
    </source>
</evidence>
<evidence type="ECO:0000313" key="4">
    <source>
        <dbReference type="Proteomes" id="UP000615026"/>
    </source>
</evidence>
<name>A0A928ZUI7_LEPEC</name>
<dbReference type="InterPro" id="IPR006076">
    <property type="entry name" value="FAD-dep_OxRdtase"/>
</dbReference>
<organism evidence="3 4">
    <name type="scientific">Leptolyngbya cf. ectocarpi LEGE 11479</name>
    <dbReference type="NCBI Taxonomy" id="1828722"/>
    <lineage>
        <taxon>Bacteria</taxon>
        <taxon>Bacillati</taxon>
        <taxon>Cyanobacteriota</taxon>
        <taxon>Cyanophyceae</taxon>
        <taxon>Leptolyngbyales</taxon>
        <taxon>Leptolyngbyaceae</taxon>
        <taxon>Leptolyngbya group</taxon>
        <taxon>Leptolyngbya</taxon>
    </lineage>
</organism>
<accession>A0A928ZUI7</accession>
<reference evidence="3" key="1">
    <citation type="submission" date="2020-10" db="EMBL/GenBank/DDBJ databases">
        <authorList>
            <person name="Castelo-Branco R."/>
            <person name="Eusebio N."/>
            <person name="Adriana R."/>
            <person name="Vieira A."/>
            <person name="Brugerolle De Fraissinette N."/>
            <person name="Rezende De Castro R."/>
            <person name="Schneider M.P."/>
            <person name="Vasconcelos V."/>
            <person name="Leao P.N."/>
        </authorList>
    </citation>
    <scope>NUCLEOTIDE SEQUENCE</scope>
    <source>
        <strain evidence="3">LEGE 11479</strain>
    </source>
</reference>
<evidence type="ECO:0000259" key="2">
    <source>
        <dbReference type="Pfam" id="PF01266"/>
    </source>
</evidence>
<evidence type="ECO:0000313" key="3">
    <source>
        <dbReference type="EMBL" id="MBE9067720.1"/>
    </source>
</evidence>
<proteinExistence type="predicted"/>
<dbReference type="GO" id="GO:0016491">
    <property type="term" value="F:oxidoreductase activity"/>
    <property type="evidence" value="ECO:0007669"/>
    <property type="project" value="UniProtKB-KW"/>
</dbReference>
<sequence length="395" mass="42797">METFDWIVIGNGLAGAALSYELRRQGLSVLLVDDGNPDSATRCSYGGIAYWSGTDAITKELCQAGIERHRQLSEELGATTEFRELDLLLTFAPDVDGAGLVQQYGKFAIAPRLISAQDAHALEPQLKSDAIGGALTVRHGHVHPIKTLGAFNQAFRQLGGQQMMAEVTGLVRVKDRITGILTQTQAYAASNVVVAAGGYSRRLLQATKLSIPLYHTHAEIVECPKVEQLLQTLIMPAAASRFDAEAKASDPASDRLWDDSSSHEIAPPILDTGVIQFLDGGTYIGQVSRFRTDLDAASIDAAKSEAAMRQGIVAQLPCLTEIPGRWRHCLVTFSRDGLPLIGPLPGVDGLHIFSGFTSPFALLLPIAQRFATWVNAPEQSDSLIEQMLVERFQQH</sequence>
<gene>
    <name evidence="3" type="ORF">IQ260_13755</name>
</gene>
<dbReference type="RefSeq" id="WP_193993680.1">
    <property type="nucleotide sequence ID" value="NZ_JADEXP010000115.1"/>
</dbReference>
<feature type="domain" description="FAD dependent oxidoreductase" evidence="2">
    <location>
        <begin position="5"/>
        <end position="369"/>
    </location>
</feature>
<dbReference type="Pfam" id="PF01266">
    <property type="entry name" value="DAO"/>
    <property type="match status" value="1"/>
</dbReference>
<dbReference type="Gene3D" id="3.50.50.60">
    <property type="entry name" value="FAD/NAD(P)-binding domain"/>
    <property type="match status" value="1"/>
</dbReference>
<dbReference type="Proteomes" id="UP000615026">
    <property type="component" value="Unassembled WGS sequence"/>
</dbReference>
<dbReference type="InterPro" id="IPR036188">
    <property type="entry name" value="FAD/NAD-bd_sf"/>
</dbReference>
<dbReference type="EMBL" id="JADEXP010000115">
    <property type="protein sequence ID" value="MBE9067720.1"/>
    <property type="molecule type" value="Genomic_DNA"/>
</dbReference>